<gene>
    <name evidence="1" type="ORF">NM208_g10685</name>
</gene>
<name>A0ACC1RWZ8_9HYPO</name>
<dbReference type="Proteomes" id="UP001148629">
    <property type="component" value="Unassembled WGS sequence"/>
</dbReference>
<keyword evidence="2" id="KW-1185">Reference proteome</keyword>
<sequence length="133" mass="15161">MQPFSIQASSAAFPQTSSLNVFFFYFPEHAINMWMDEAHFILRIEADRVPDVNAVKTALDYLLGGAEEYKLEFHEESAGYLIHTPYPCPEHNTHPHLLVAKLHDLGVVTPEPNKTEGETKETMDQWATSKKEQ</sequence>
<accession>A0ACC1RWZ8</accession>
<organism evidence="1 2">
    <name type="scientific">Fusarium decemcellulare</name>
    <dbReference type="NCBI Taxonomy" id="57161"/>
    <lineage>
        <taxon>Eukaryota</taxon>
        <taxon>Fungi</taxon>
        <taxon>Dikarya</taxon>
        <taxon>Ascomycota</taxon>
        <taxon>Pezizomycotina</taxon>
        <taxon>Sordariomycetes</taxon>
        <taxon>Hypocreomycetidae</taxon>
        <taxon>Hypocreales</taxon>
        <taxon>Nectriaceae</taxon>
        <taxon>Fusarium</taxon>
        <taxon>Fusarium decemcellulare species complex</taxon>
    </lineage>
</organism>
<evidence type="ECO:0000313" key="1">
    <source>
        <dbReference type="EMBL" id="KAJ3527464.1"/>
    </source>
</evidence>
<protein>
    <submittedName>
        <fullName evidence="1">Uncharacterized protein</fullName>
    </submittedName>
</protein>
<comment type="caution">
    <text evidence="1">The sequence shown here is derived from an EMBL/GenBank/DDBJ whole genome shotgun (WGS) entry which is preliminary data.</text>
</comment>
<dbReference type="EMBL" id="JANRMS010001555">
    <property type="protein sequence ID" value="KAJ3527464.1"/>
    <property type="molecule type" value="Genomic_DNA"/>
</dbReference>
<proteinExistence type="predicted"/>
<evidence type="ECO:0000313" key="2">
    <source>
        <dbReference type="Proteomes" id="UP001148629"/>
    </source>
</evidence>
<reference evidence="1" key="1">
    <citation type="submission" date="2022-08" db="EMBL/GenBank/DDBJ databases">
        <title>Genome Sequence of Fusarium decemcellulare.</title>
        <authorList>
            <person name="Buettner E."/>
        </authorList>
    </citation>
    <scope>NUCLEOTIDE SEQUENCE</scope>
    <source>
        <strain evidence="1">Babe19</strain>
    </source>
</reference>